<dbReference type="InterPro" id="IPR045450">
    <property type="entry name" value="VMAP_C"/>
</dbReference>
<gene>
    <name evidence="2" type="ORF">DCF15_17630</name>
</gene>
<dbReference type="EMBL" id="QBMP01000231">
    <property type="protein sequence ID" value="PZO48734.1"/>
    <property type="molecule type" value="Genomic_DNA"/>
</dbReference>
<feature type="domain" description="vWA-MoxR associated protein C-terminal" evidence="1">
    <location>
        <begin position="10"/>
        <end position="190"/>
    </location>
</feature>
<reference evidence="3" key="1">
    <citation type="submission" date="2018-04" db="EMBL/GenBank/DDBJ databases">
        <authorList>
            <person name="Cornet L."/>
        </authorList>
    </citation>
    <scope>NUCLEOTIDE SEQUENCE [LARGE SCALE GENOMIC DNA]</scope>
</reference>
<dbReference type="Proteomes" id="UP000249794">
    <property type="component" value="Unassembled WGS sequence"/>
</dbReference>
<reference evidence="2 3" key="2">
    <citation type="submission" date="2018-06" db="EMBL/GenBank/DDBJ databases">
        <title>Metagenomic assembly of (sub)arctic Cyanobacteria and their associated microbiome from non-axenic cultures.</title>
        <authorList>
            <person name="Baurain D."/>
        </authorList>
    </citation>
    <scope>NUCLEOTIDE SEQUENCE [LARGE SCALE GENOMIC DNA]</scope>
    <source>
        <strain evidence="2">ULC027bin1</strain>
    </source>
</reference>
<accession>A0A2W4WUB6</accession>
<name>A0A2W4WUB6_9CYAN</name>
<protein>
    <recommendedName>
        <fullName evidence="1">vWA-MoxR associated protein C-terminal domain-containing protein</fullName>
    </recommendedName>
</protein>
<comment type="caution">
    <text evidence="2">The sequence shown here is derived from an EMBL/GenBank/DDBJ whole genome shotgun (WGS) entry which is preliminary data.</text>
</comment>
<evidence type="ECO:0000259" key="1">
    <source>
        <dbReference type="Pfam" id="PF20028"/>
    </source>
</evidence>
<evidence type="ECO:0000313" key="3">
    <source>
        <dbReference type="Proteomes" id="UP000249794"/>
    </source>
</evidence>
<proteinExistence type="predicted"/>
<sequence>MECEKDPEFYVFLPKELLDTAVDQWPLTSSGCLGHTYSVVLCCSDRIDYPTASIGGWQRYWKRHENAAGQTARDVFIECDGRDMSAVMSAIKTIEASSDAIGLHLINAPSAETLDLIAEELWIVGLPLMLWGRCDEVKINNAQALDTILQKKSLNELAETLKAERYQSRNPGNTPECHIGHHLSLLRDNPLLIYPLSA</sequence>
<organism evidence="2 3">
    <name type="scientific">Phormidesmis priestleyi</name>
    <dbReference type="NCBI Taxonomy" id="268141"/>
    <lineage>
        <taxon>Bacteria</taxon>
        <taxon>Bacillati</taxon>
        <taxon>Cyanobacteriota</taxon>
        <taxon>Cyanophyceae</taxon>
        <taxon>Leptolyngbyales</taxon>
        <taxon>Leptolyngbyaceae</taxon>
        <taxon>Phormidesmis</taxon>
    </lineage>
</organism>
<evidence type="ECO:0000313" key="2">
    <source>
        <dbReference type="EMBL" id="PZO48734.1"/>
    </source>
</evidence>
<dbReference type="Pfam" id="PF20028">
    <property type="entry name" value="VMAP-C"/>
    <property type="match status" value="1"/>
</dbReference>
<dbReference type="AlphaFoldDB" id="A0A2W4WUB6"/>